<gene>
    <name evidence="7" type="ORF">HPS56_06200</name>
</gene>
<organism evidence="7 8">
    <name type="scientific">Xylanibacter muris</name>
    <dbReference type="NCBI Taxonomy" id="2736290"/>
    <lineage>
        <taxon>Bacteria</taxon>
        <taxon>Pseudomonadati</taxon>
        <taxon>Bacteroidota</taxon>
        <taxon>Bacteroidia</taxon>
        <taxon>Bacteroidales</taxon>
        <taxon>Prevotellaceae</taxon>
        <taxon>Xylanibacter</taxon>
    </lineage>
</organism>
<dbReference type="SUPFAM" id="SSF88659">
    <property type="entry name" value="Sigma3 and sigma4 domains of RNA polymerase sigma factors"/>
    <property type="match status" value="1"/>
</dbReference>
<feature type="domain" description="RNA polymerase sigma factor 70 region 4 type 2" evidence="6">
    <location>
        <begin position="134"/>
        <end position="181"/>
    </location>
</feature>
<dbReference type="PANTHER" id="PTHR43133:SF46">
    <property type="entry name" value="RNA POLYMERASE SIGMA-70 FACTOR ECF SUBFAMILY"/>
    <property type="match status" value="1"/>
</dbReference>
<dbReference type="InterPro" id="IPR039425">
    <property type="entry name" value="RNA_pol_sigma-70-like"/>
</dbReference>
<keyword evidence="8" id="KW-1185">Reference proteome</keyword>
<protein>
    <submittedName>
        <fullName evidence="7">RNA polymerase sigma factor</fullName>
    </submittedName>
</protein>
<sequence length="196" mass="22654">MLFVGHDEERELVRRLRKGEPLAMREFYKRYGGFLSSVCSRYIGNDEDVKDIVQDCLIKIFGSIEKFEYRGKGSLKNWSVRITVNMSLDFIKKNDYRSIVSMDDDASFSVYGVSGVSDPEWDDPDVDGIPPDVVHAMIRELPLGYRTVLNLFVIENRSHKEISELLGIKETTSASQYHRARIILAGKLNEYRKKHR</sequence>
<dbReference type="InterPro" id="IPR007627">
    <property type="entry name" value="RNA_pol_sigma70_r2"/>
</dbReference>
<dbReference type="InterPro" id="IPR014284">
    <property type="entry name" value="RNA_pol_sigma-70_dom"/>
</dbReference>
<keyword evidence="4" id="KW-0804">Transcription</keyword>
<dbReference type="Pfam" id="PF04542">
    <property type="entry name" value="Sigma70_r2"/>
    <property type="match status" value="1"/>
</dbReference>
<accession>A0ABX2AM56</accession>
<evidence type="ECO:0000313" key="7">
    <source>
        <dbReference type="EMBL" id="NPD91948.1"/>
    </source>
</evidence>
<dbReference type="RefSeq" id="WP_253952402.1">
    <property type="nucleotide sequence ID" value="NZ_CASGMU010000003.1"/>
</dbReference>
<evidence type="ECO:0000313" key="8">
    <source>
        <dbReference type="Proteomes" id="UP000714420"/>
    </source>
</evidence>
<dbReference type="Proteomes" id="UP000714420">
    <property type="component" value="Unassembled WGS sequence"/>
</dbReference>
<dbReference type="Gene3D" id="1.10.10.10">
    <property type="entry name" value="Winged helix-like DNA-binding domain superfamily/Winged helix DNA-binding domain"/>
    <property type="match status" value="1"/>
</dbReference>
<dbReference type="Pfam" id="PF08281">
    <property type="entry name" value="Sigma70_r4_2"/>
    <property type="match status" value="1"/>
</dbReference>
<dbReference type="InterPro" id="IPR036388">
    <property type="entry name" value="WH-like_DNA-bd_sf"/>
</dbReference>
<name>A0ABX2AM56_9BACT</name>
<evidence type="ECO:0000256" key="4">
    <source>
        <dbReference type="ARBA" id="ARBA00023163"/>
    </source>
</evidence>
<evidence type="ECO:0000259" key="5">
    <source>
        <dbReference type="Pfam" id="PF04542"/>
    </source>
</evidence>
<dbReference type="Gene3D" id="1.10.1740.10">
    <property type="match status" value="1"/>
</dbReference>
<evidence type="ECO:0000259" key="6">
    <source>
        <dbReference type="Pfam" id="PF08281"/>
    </source>
</evidence>
<comment type="caution">
    <text evidence="7">The sequence shown here is derived from an EMBL/GenBank/DDBJ whole genome shotgun (WGS) entry which is preliminary data.</text>
</comment>
<comment type="similarity">
    <text evidence="1">Belongs to the sigma-70 factor family. ECF subfamily.</text>
</comment>
<proteinExistence type="inferred from homology"/>
<evidence type="ECO:0000256" key="2">
    <source>
        <dbReference type="ARBA" id="ARBA00023015"/>
    </source>
</evidence>
<feature type="domain" description="RNA polymerase sigma-70 region 2" evidence="5">
    <location>
        <begin position="27"/>
        <end position="95"/>
    </location>
</feature>
<keyword evidence="3" id="KW-0731">Sigma factor</keyword>
<dbReference type="PANTHER" id="PTHR43133">
    <property type="entry name" value="RNA POLYMERASE ECF-TYPE SIGMA FACTO"/>
    <property type="match status" value="1"/>
</dbReference>
<dbReference type="EMBL" id="JABKKF010000004">
    <property type="protein sequence ID" value="NPD91948.1"/>
    <property type="molecule type" value="Genomic_DNA"/>
</dbReference>
<keyword evidence="2" id="KW-0805">Transcription regulation</keyword>
<evidence type="ECO:0000256" key="1">
    <source>
        <dbReference type="ARBA" id="ARBA00010641"/>
    </source>
</evidence>
<dbReference type="SUPFAM" id="SSF88946">
    <property type="entry name" value="Sigma2 domain of RNA polymerase sigma factors"/>
    <property type="match status" value="1"/>
</dbReference>
<dbReference type="InterPro" id="IPR013325">
    <property type="entry name" value="RNA_pol_sigma_r2"/>
</dbReference>
<reference evidence="7 8" key="1">
    <citation type="submission" date="2020-05" db="EMBL/GenBank/DDBJ databases">
        <title>Distinct polysaccharide utilization as determinants for interspecies competition between intestinal Prevotella spp.</title>
        <authorList>
            <person name="Galvez E.J.C."/>
            <person name="Iljazovic A."/>
            <person name="Strowig T."/>
        </authorList>
    </citation>
    <scope>NUCLEOTIDE SEQUENCE [LARGE SCALE GENOMIC DNA]</scope>
    <source>
        <strain evidence="7 8">PMUR</strain>
    </source>
</reference>
<dbReference type="InterPro" id="IPR013249">
    <property type="entry name" value="RNA_pol_sigma70_r4_t2"/>
</dbReference>
<dbReference type="NCBIfam" id="TIGR02937">
    <property type="entry name" value="sigma70-ECF"/>
    <property type="match status" value="1"/>
</dbReference>
<evidence type="ECO:0000256" key="3">
    <source>
        <dbReference type="ARBA" id="ARBA00023082"/>
    </source>
</evidence>
<dbReference type="InterPro" id="IPR013324">
    <property type="entry name" value="RNA_pol_sigma_r3/r4-like"/>
</dbReference>